<dbReference type="EC" id="1.1.1.-" evidence="4"/>
<reference evidence="4 5" key="1">
    <citation type="journal article" date="2013" name="ISME J.">
        <title>Metabolic model for the filamentous 'Candidatus Microthrix parvicella' based on genomic and metagenomic analyses.</title>
        <authorList>
            <person name="Jon McIlroy S."/>
            <person name="Kristiansen R."/>
            <person name="Albertsen M."/>
            <person name="Michael Karst S."/>
            <person name="Rossetti S."/>
            <person name="Lund Nielsen J."/>
            <person name="Tandoi V."/>
            <person name="James Seviour R."/>
            <person name="Nielsen P.H."/>
        </authorList>
    </citation>
    <scope>NUCLEOTIDE SEQUENCE [LARGE SCALE GENOMIC DNA]</scope>
    <source>
        <strain evidence="4 5">RN1</strain>
    </source>
</reference>
<dbReference type="GO" id="GO:0047560">
    <property type="term" value="F:3-dehydrosphinganine reductase activity"/>
    <property type="evidence" value="ECO:0007669"/>
    <property type="project" value="TreeGrafter"/>
</dbReference>
<sequence>MGRTRTADWGTFYVTGGGSGIGRHLAGLLAARGASVAVFDRSTPAEVRGEIERARSDVDQQVRTAEVDVCDADALAAAVAEAVAAIGAPRLAINSAGVSINDRFAEAKREDFERTVAVNLFGSRNFAAAVLPHMGTGSRLGLIASLAGITGGYTYAGYAASKAGVIGLARVLRLEYAPEGIGVSVICPPEIMTPMVRQYDATMHPATRALKDVAGTLPIDEACREMLDGLARGRFTVIPGAKARRAALMTRMLPERVTTAVADRIVARAVKSAGRNDL</sequence>
<keyword evidence="5" id="KW-1185">Reference proteome</keyword>
<evidence type="ECO:0000256" key="1">
    <source>
        <dbReference type="ARBA" id="ARBA00006484"/>
    </source>
</evidence>
<comment type="caution">
    <text evidence="4">The sequence shown here is derived from an EMBL/GenBank/DDBJ whole genome shotgun (WGS) entry which is preliminary data.</text>
</comment>
<dbReference type="PRINTS" id="PR00081">
    <property type="entry name" value="GDHRDH"/>
</dbReference>
<evidence type="ECO:0000256" key="2">
    <source>
        <dbReference type="RuleBase" id="RU000363"/>
    </source>
</evidence>
<dbReference type="OrthoDB" id="7064009at2"/>
<proteinExistence type="inferred from homology"/>
<dbReference type="PANTHER" id="PTHR43550">
    <property type="entry name" value="3-KETODIHYDROSPHINGOSINE REDUCTASE"/>
    <property type="match status" value="1"/>
</dbReference>
<keyword evidence="4" id="KW-0560">Oxidoreductase</keyword>
<evidence type="ECO:0000259" key="3">
    <source>
        <dbReference type="SMART" id="SM00822"/>
    </source>
</evidence>
<protein>
    <submittedName>
        <fullName evidence="4">Putative Short-chain dehydrogenase/reductase SDR</fullName>
        <ecNumber evidence="4">1.1.1.-</ecNumber>
    </submittedName>
</protein>
<dbReference type="AlphaFoldDB" id="R4Z3X4"/>
<gene>
    <name evidence="4" type="ORF">BN381_310102</name>
</gene>
<dbReference type="Pfam" id="PF00106">
    <property type="entry name" value="adh_short"/>
    <property type="match status" value="1"/>
</dbReference>
<feature type="domain" description="Ketoreductase" evidence="3">
    <location>
        <begin position="10"/>
        <end position="189"/>
    </location>
</feature>
<dbReference type="InterPro" id="IPR057326">
    <property type="entry name" value="KR_dom"/>
</dbReference>
<evidence type="ECO:0000313" key="5">
    <source>
        <dbReference type="Proteomes" id="UP000018291"/>
    </source>
</evidence>
<name>R4Z3X4_9ACTN</name>
<dbReference type="InterPro" id="IPR036291">
    <property type="entry name" value="NAD(P)-bd_dom_sf"/>
</dbReference>
<dbReference type="PROSITE" id="PS00061">
    <property type="entry name" value="ADH_SHORT"/>
    <property type="match status" value="1"/>
</dbReference>
<dbReference type="SUPFAM" id="SSF51735">
    <property type="entry name" value="NAD(P)-binding Rossmann-fold domains"/>
    <property type="match status" value="1"/>
</dbReference>
<dbReference type="GO" id="GO:0006666">
    <property type="term" value="P:3-keto-sphinganine metabolic process"/>
    <property type="evidence" value="ECO:0007669"/>
    <property type="project" value="TreeGrafter"/>
</dbReference>
<dbReference type="PRINTS" id="PR00080">
    <property type="entry name" value="SDRFAMILY"/>
</dbReference>
<dbReference type="GO" id="GO:0030148">
    <property type="term" value="P:sphingolipid biosynthetic process"/>
    <property type="evidence" value="ECO:0007669"/>
    <property type="project" value="TreeGrafter"/>
</dbReference>
<dbReference type="HOGENOM" id="CLU_010194_2_1_11"/>
<dbReference type="PANTHER" id="PTHR43550:SF3">
    <property type="entry name" value="3-KETODIHYDROSPHINGOSINE REDUCTASE"/>
    <property type="match status" value="1"/>
</dbReference>
<dbReference type="SMART" id="SM00822">
    <property type="entry name" value="PKS_KR"/>
    <property type="match status" value="1"/>
</dbReference>
<organism evidence="4 5">
    <name type="scientific">Candidatus Neomicrothrix parvicella RN1</name>
    <dbReference type="NCBI Taxonomy" id="1229780"/>
    <lineage>
        <taxon>Bacteria</taxon>
        <taxon>Bacillati</taxon>
        <taxon>Actinomycetota</taxon>
        <taxon>Acidimicrobiia</taxon>
        <taxon>Acidimicrobiales</taxon>
        <taxon>Microthrixaceae</taxon>
        <taxon>Candidatus Neomicrothrix</taxon>
    </lineage>
</organism>
<dbReference type="InterPro" id="IPR002347">
    <property type="entry name" value="SDR_fam"/>
</dbReference>
<dbReference type="EMBL" id="CANL01000025">
    <property type="protein sequence ID" value="CCM64006.1"/>
    <property type="molecule type" value="Genomic_DNA"/>
</dbReference>
<dbReference type="Gene3D" id="3.40.50.720">
    <property type="entry name" value="NAD(P)-binding Rossmann-like Domain"/>
    <property type="match status" value="1"/>
</dbReference>
<evidence type="ECO:0000313" key="4">
    <source>
        <dbReference type="EMBL" id="CCM64006.1"/>
    </source>
</evidence>
<dbReference type="GO" id="GO:0016020">
    <property type="term" value="C:membrane"/>
    <property type="evidence" value="ECO:0007669"/>
    <property type="project" value="GOC"/>
</dbReference>
<accession>R4Z3X4</accession>
<dbReference type="eggNOG" id="COG0300">
    <property type="taxonomic scope" value="Bacteria"/>
</dbReference>
<dbReference type="InterPro" id="IPR020904">
    <property type="entry name" value="Sc_DH/Rdtase_CS"/>
</dbReference>
<dbReference type="Proteomes" id="UP000018291">
    <property type="component" value="Unassembled WGS sequence"/>
</dbReference>
<comment type="similarity">
    <text evidence="1 2">Belongs to the short-chain dehydrogenases/reductases (SDR) family.</text>
</comment>
<dbReference type="STRING" id="1229780.BN381_310102"/>
<dbReference type="RefSeq" id="WP_012227434.1">
    <property type="nucleotide sequence ID" value="NZ_HG422565.1"/>
</dbReference>